<evidence type="ECO:0000313" key="2">
    <source>
        <dbReference type="EMBL" id="SYX89047.1"/>
    </source>
</evidence>
<accession>A0A383RPP4</accession>
<keyword evidence="3" id="KW-1185">Reference proteome</keyword>
<evidence type="ECO:0000259" key="1">
    <source>
        <dbReference type="Pfam" id="PF23917"/>
    </source>
</evidence>
<dbReference type="RefSeq" id="WP_415842605.1">
    <property type="nucleotide sequence ID" value="NZ_CBCSFL010000009.1"/>
</dbReference>
<dbReference type="InterPro" id="IPR055680">
    <property type="entry name" value="DUF7256"/>
</dbReference>
<protein>
    <recommendedName>
        <fullName evidence="1">DUF7256 domain-containing protein</fullName>
    </recommendedName>
</protein>
<gene>
    <name evidence="2" type="ORF">CCOS865_01287</name>
</gene>
<reference evidence="3" key="1">
    <citation type="submission" date="2018-08" db="EMBL/GenBank/DDBJ databases">
        <authorList>
            <person name="Blom J."/>
        </authorList>
    </citation>
    <scope>NUCLEOTIDE SEQUENCE [LARGE SCALE GENOMIC DNA]</scope>
    <source>
        <strain evidence="3">CCOS 865</strain>
    </source>
</reference>
<evidence type="ECO:0000313" key="3">
    <source>
        <dbReference type="Proteomes" id="UP000263595"/>
    </source>
</evidence>
<proteinExistence type="predicted"/>
<feature type="domain" description="DUF7256" evidence="1">
    <location>
        <begin position="5"/>
        <end position="135"/>
    </location>
</feature>
<dbReference type="Pfam" id="PF23917">
    <property type="entry name" value="DUF7256"/>
    <property type="match status" value="1"/>
</dbReference>
<organism evidence="2 3">
    <name type="scientific">Pseudomonas reidholzensis</name>
    <dbReference type="NCBI Taxonomy" id="1785162"/>
    <lineage>
        <taxon>Bacteria</taxon>
        <taxon>Pseudomonadati</taxon>
        <taxon>Pseudomonadota</taxon>
        <taxon>Gammaproteobacteria</taxon>
        <taxon>Pseudomonadales</taxon>
        <taxon>Pseudomonadaceae</taxon>
        <taxon>Pseudomonas</taxon>
    </lineage>
</organism>
<name>A0A383RPP4_9PSED</name>
<sequence length="445" mass="49409">MKAARIATLRPMMPVESLASVMGKKWSSPDGYGRVPGTHTRGFGAQIDAAGRLGRVSFYRNFPATEMIEGLHIGMSLADALATRPGLHPLPHTPELGEWSEYTEATREGFVLLVRILDQHIGALEISQPNALYPEPEKLLADPHLKTAYDLLRAPQCLLPKTGRGEHWSGGWSLGLPPGITPHQWPLSERLGYPLRHAFTLQLPREYRTQGDEYVALSVFVDDQFEELPSSAAIEAYFASELSDQPPGDEAFLPFWEHRRARHPMRFDLTDLLGTQYAAIWLTQAEFEGAICPVPRLEGNPLLGQAPAWFDQSYAQYLAYDKVRNPASPAFDWLPGDGPAAGLDTAFAIRTQVREGDPNVGKPPREYEEDCKDSGYVPAFSGEQSEALTQFDGRNHLGGTMFPIQNYPAFGPFYLEFEEHFGGFNFGSGNAQLDLVEMKLDWACG</sequence>
<dbReference type="EMBL" id="UNOZ01000007">
    <property type="protein sequence ID" value="SYX89047.1"/>
    <property type="molecule type" value="Genomic_DNA"/>
</dbReference>
<dbReference type="Proteomes" id="UP000263595">
    <property type="component" value="Unassembled WGS sequence"/>
</dbReference>
<dbReference type="AlphaFoldDB" id="A0A383RPP4"/>